<gene>
    <name evidence="2" type="ORF">Acr_00g0081850</name>
</gene>
<organism evidence="2 3">
    <name type="scientific">Actinidia rufa</name>
    <dbReference type="NCBI Taxonomy" id="165716"/>
    <lineage>
        <taxon>Eukaryota</taxon>
        <taxon>Viridiplantae</taxon>
        <taxon>Streptophyta</taxon>
        <taxon>Embryophyta</taxon>
        <taxon>Tracheophyta</taxon>
        <taxon>Spermatophyta</taxon>
        <taxon>Magnoliopsida</taxon>
        <taxon>eudicotyledons</taxon>
        <taxon>Gunneridae</taxon>
        <taxon>Pentapetalae</taxon>
        <taxon>asterids</taxon>
        <taxon>Ericales</taxon>
        <taxon>Actinidiaceae</taxon>
        <taxon>Actinidia</taxon>
    </lineage>
</organism>
<evidence type="ECO:0000259" key="1">
    <source>
        <dbReference type="Pfam" id="PF25797"/>
    </source>
</evidence>
<dbReference type="OrthoDB" id="1433095at2759"/>
<reference evidence="3" key="1">
    <citation type="submission" date="2019-07" db="EMBL/GenBank/DDBJ databases">
        <title>De Novo Assembly of kiwifruit Actinidia rufa.</title>
        <authorList>
            <person name="Sugita-Konishi S."/>
            <person name="Sato K."/>
            <person name="Mori E."/>
            <person name="Abe Y."/>
            <person name="Kisaki G."/>
            <person name="Hamano K."/>
            <person name="Suezawa K."/>
            <person name="Otani M."/>
            <person name="Fukuda T."/>
            <person name="Manabe T."/>
            <person name="Gomi K."/>
            <person name="Tabuchi M."/>
            <person name="Akimitsu K."/>
            <person name="Kataoka I."/>
        </authorList>
    </citation>
    <scope>NUCLEOTIDE SEQUENCE [LARGE SCALE GENOMIC DNA]</scope>
    <source>
        <strain evidence="3">cv. Fuchu</strain>
    </source>
</reference>
<accession>A0A7J0DUT5</accession>
<dbReference type="InterPro" id="IPR057993">
    <property type="entry name" value="HD-Zip_IV_C"/>
</dbReference>
<dbReference type="PANTHER" id="PTHR45654:SF9">
    <property type="entry name" value="HOMEOBOX-LEUCINE ZIPPER PROTEIN HDG10-RELATED"/>
    <property type="match status" value="1"/>
</dbReference>
<dbReference type="AlphaFoldDB" id="A0A7J0DUT5"/>
<name>A0A7J0DUT5_9ERIC</name>
<protein>
    <recommendedName>
        <fullName evidence="1">HD-Zip IV C-terminal domain-containing protein</fullName>
    </recommendedName>
</protein>
<comment type="caution">
    <text evidence="2">The sequence shown here is derived from an EMBL/GenBank/DDBJ whole genome shotgun (WGS) entry which is preliminary data.</text>
</comment>
<sequence>MAYAPIDIKSIDMVVSGEDCSNIPILPSGFIISSDGHLVPIDSGASSSFATANPSGSLLTVVFQILACDASSTNEVNIEMMTSVNALIRSTVENIKAALNLD</sequence>
<evidence type="ECO:0000313" key="3">
    <source>
        <dbReference type="Proteomes" id="UP000585474"/>
    </source>
</evidence>
<evidence type="ECO:0000313" key="2">
    <source>
        <dbReference type="EMBL" id="GFS42816.1"/>
    </source>
</evidence>
<dbReference type="PANTHER" id="PTHR45654">
    <property type="entry name" value="HOMEOBOX-LEUCINE ZIPPER PROTEIN MERISTEM L1"/>
    <property type="match status" value="1"/>
</dbReference>
<proteinExistence type="predicted"/>
<dbReference type="EMBL" id="BJWL01000404">
    <property type="protein sequence ID" value="GFS42816.1"/>
    <property type="molecule type" value="Genomic_DNA"/>
</dbReference>
<dbReference type="Pfam" id="PF25797">
    <property type="entry name" value="PDF2_C"/>
    <property type="match status" value="1"/>
</dbReference>
<feature type="domain" description="HD-Zip IV C-terminal" evidence="1">
    <location>
        <begin position="2"/>
        <end position="100"/>
    </location>
</feature>
<dbReference type="Proteomes" id="UP000585474">
    <property type="component" value="Unassembled WGS sequence"/>
</dbReference>
<keyword evidence="3" id="KW-1185">Reference proteome</keyword>
<dbReference type="InterPro" id="IPR042160">
    <property type="entry name" value="HD-Zip_IV"/>
</dbReference>